<dbReference type="PANTHER" id="PTHR11102">
    <property type="entry name" value="SEL-1-LIKE PROTEIN"/>
    <property type="match status" value="1"/>
</dbReference>
<organism evidence="1 2">
    <name type="scientific">Actinoplanes cyaneus</name>
    <dbReference type="NCBI Taxonomy" id="52696"/>
    <lineage>
        <taxon>Bacteria</taxon>
        <taxon>Bacillati</taxon>
        <taxon>Actinomycetota</taxon>
        <taxon>Actinomycetes</taxon>
        <taxon>Micromonosporales</taxon>
        <taxon>Micromonosporaceae</taxon>
        <taxon>Actinoplanes</taxon>
    </lineage>
</organism>
<evidence type="ECO:0008006" key="3">
    <source>
        <dbReference type="Google" id="ProtNLM"/>
    </source>
</evidence>
<evidence type="ECO:0000313" key="2">
    <source>
        <dbReference type="Proteomes" id="UP000619479"/>
    </source>
</evidence>
<dbReference type="AlphaFoldDB" id="A0A919IK85"/>
<dbReference type="SMART" id="SM00671">
    <property type="entry name" value="SEL1"/>
    <property type="match status" value="4"/>
</dbReference>
<dbReference type="InterPro" id="IPR011990">
    <property type="entry name" value="TPR-like_helical_dom_sf"/>
</dbReference>
<proteinExistence type="predicted"/>
<reference evidence="1" key="1">
    <citation type="submission" date="2021-01" db="EMBL/GenBank/DDBJ databases">
        <title>Whole genome shotgun sequence of Actinoplanes cyaneus NBRC 14990.</title>
        <authorList>
            <person name="Komaki H."/>
            <person name="Tamura T."/>
        </authorList>
    </citation>
    <scope>NUCLEOTIDE SEQUENCE</scope>
    <source>
        <strain evidence="1">NBRC 14990</strain>
    </source>
</reference>
<dbReference type="SUPFAM" id="SSF81901">
    <property type="entry name" value="HCP-like"/>
    <property type="match status" value="1"/>
</dbReference>
<keyword evidence="2" id="KW-1185">Reference proteome</keyword>
<dbReference type="Pfam" id="PF08238">
    <property type="entry name" value="Sel1"/>
    <property type="match status" value="4"/>
</dbReference>
<evidence type="ECO:0000313" key="1">
    <source>
        <dbReference type="EMBL" id="GID67284.1"/>
    </source>
</evidence>
<comment type="caution">
    <text evidence="1">The sequence shown here is derived from an EMBL/GenBank/DDBJ whole genome shotgun (WGS) entry which is preliminary data.</text>
</comment>
<dbReference type="InterPro" id="IPR050767">
    <property type="entry name" value="Sel1_AlgK"/>
</dbReference>
<dbReference type="RefSeq" id="WP_203744828.1">
    <property type="nucleotide sequence ID" value="NZ_BAAAUC010000004.1"/>
</dbReference>
<protein>
    <recommendedName>
        <fullName evidence="3">Sel1 repeat family protein</fullName>
    </recommendedName>
</protein>
<sequence>MNDASAEWNTFPLDVTAVDILMRGRSALDGGDVVAAANWFIYAERLGAAEAGSALRATIPLLEDAVSGGDAAAAAALAGVLLNLNECDRRIADLFRQADLAGVPEGRRGLGYVLATGLGVEKDIAQANKWYLSAANSGDGYAAYNLALNFFNGAGVIRNAKQYMHWLTVAAERGVPEACARLGDALTAQRHYDKAVVWLELAARRGQVQAMSVLADRYRDGLGVSVDLIQAVRWYLCMLDHGRGDGVHEALALASSMTAQQLREAGRLSGHESDAELLIQHQSSNGSRGDDLGS</sequence>
<dbReference type="InterPro" id="IPR006597">
    <property type="entry name" value="Sel1-like"/>
</dbReference>
<dbReference type="Proteomes" id="UP000619479">
    <property type="component" value="Unassembled WGS sequence"/>
</dbReference>
<dbReference type="Gene3D" id="1.25.40.10">
    <property type="entry name" value="Tetratricopeptide repeat domain"/>
    <property type="match status" value="2"/>
</dbReference>
<dbReference type="PANTHER" id="PTHR11102:SF160">
    <property type="entry name" value="ERAD-ASSOCIATED E3 UBIQUITIN-PROTEIN LIGASE COMPONENT HRD3"/>
    <property type="match status" value="1"/>
</dbReference>
<accession>A0A919IK85</accession>
<dbReference type="EMBL" id="BOMH01000038">
    <property type="protein sequence ID" value="GID67284.1"/>
    <property type="molecule type" value="Genomic_DNA"/>
</dbReference>
<name>A0A919IK85_9ACTN</name>
<gene>
    <name evidence="1" type="ORF">Acy02nite_51650</name>
</gene>